<dbReference type="GO" id="GO:0008466">
    <property type="term" value="F:glycogenin glucosyltransferase activity"/>
    <property type="evidence" value="ECO:0007669"/>
    <property type="project" value="UniProtKB-EC"/>
</dbReference>
<dbReference type="Pfam" id="PF01501">
    <property type="entry name" value="Glyco_transf_8"/>
    <property type="match status" value="2"/>
</dbReference>
<evidence type="ECO:0000313" key="15">
    <source>
        <dbReference type="EMBL" id="PAV69856.1"/>
    </source>
</evidence>
<dbReference type="EMBL" id="LIAE01009422">
    <property type="protein sequence ID" value="PAV69856.1"/>
    <property type="molecule type" value="Genomic_DNA"/>
</dbReference>
<evidence type="ECO:0000256" key="13">
    <source>
        <dbReference type="ARBA" id="ARBA00057883"/>
    </source>
</evidence>
<comment type="catalytic activity">
    <reaction evidence="11">
        <text>[1,4-alpha-D-glucosyl](n)-L-tyrosyl-[glycogenin] + UDP-alpha-D-glucose = [1,4-alpha-D-glucosyl](n+1)-L-tyrosyl-[glycogenin] + UDP + H(+)</text>
        <dbReference type="Rhea" id="RHEA:56560"/>
        <dbReference type="Rhea" id="RHEA-COMP:14606"/>
        <dbReference type="Rhea" id="RHEA-COMP:14607"/>
        <dbReference type="ChEBI" id="CHEBI:15378"/>
        <dbReference type="ChEBI" id="CHEBI:58223"/>
        <dbReference type="ChEBI" id="CHEBI:58885"/>
        <dbReference type="ChEBI" id="CHEBI:140574"/>
        <dbReference type="EC" id="2.4.1.186"/>
    </reaction>
</comment>
<evidence type="ECO:0000256" key="3">
    <source>
        <dbReference type="ARBA" id="ARBA00022490"/>
    </source>
</evidence>
<evidence type="ECO:0000256" key="7">
    <source>
        <dbReference type="ARBA" id="ARBA00023180"/>
    </source>
</evidence>
<dbReference type="GO" id="GO:0046872">
    <property type="term" value="F:metal ion binding"/>
    <property type="evidence" value="ECO:0007669"/>
    <property type="project" value="UniProtKB-KW"/>
</dbReference>
<keyword evidence="5" id="KW-0479">Metal-binding</keyword>
<comment type="catalytic activity">
    <reaction evidence="12">
        <text>L-tyrosyl-[glycogenin] + UDP-alpha-D-glucose = alpha-D-glucosyl-L-tyrosyl-[glycogenin] + UDP + H(+)</text>
        <dbReference type="Rhea" id="RHEA:23360"/>
        <dbReference type="Rhea" id="RHEA-COMP:14604"/>
        <dbReference type="Rhea" id="RHEA-COMP:14605"/>
        <dbReference type="ChEBI" id="CHEBI:15378"/>
        <dbReference type="ChEBI" id="CHEBI:46858"/>
        <dbReference type="ChEBI" id="CHEBI:58223"/>
        <dbReference type="ChEBI" id="CHEBI:58885"/>
        <dbReference type="ChEBI" id="CHEBI:140573"/>
        <dbReference type="EC" id="2.4.1.186"/>
    </reaction>
</comment>
<feature type="compositionally biased region" description="Basic and acidic residues" evidence="14">
    <location>
        <begin position="307"/>
        <end position="329"/>
    </location>
</feature>
<dbReference type="AlphaFoldDB" id="A0A2A2K799"/>
<comment type="caution">
    <text evidence="15">The sequence shown here is derived from an EMBL/GenBank/DDBJ whole genome shotgun (WGS) entry which is preliminary data.</text>
</comment>
<dbReference type="PANTHER" id="PTHR11183">
    <property type="entry name" value="GLYCOGENIN SUBFAMILY MEMBER"/>
    <property type="match status" value="1"/>
</dbReference>
<keyword evidence="6" id="KW-0320">Glycogen biosynthesis</keyword>
<evidence type="ECO:0000256" key="4">
    <source>
        <dbReference type="ARBA" id="ARBA00022679"/>
    </source>
</evidence>
<reference evidence="15 16" key="1">
    <citation type="journal article" date="2017" name="Curr. Biol.">
        <title>Genome architecture and evolution of a unichromosomal asexual nematode.</title>
        <authorList>
            <person name="Fradin H."/>
            <person name="Zegar C."/>
            <person name="Gutwein M."/>
            <person name="Lucas J."/>
            <person name="Kovtun M."/>
            <person name="Corcoran D."/>
            <person name="Baugh L.R."/>
            <person name="Kiontke K."/>
            <person name="Gunsalus K."/>
            <person name="Fitch D.H."/>
            <person name="Piano F."/>
        </authorList>
    </citation>
    <scope>NUCLEOTIDE SEQUENCE [LARGE SCALE GENOMIC DNA]</scope>
    <source>
        <strain evidence="15">PF1309</strain>
    </source>
</reference>
<keyword evidence="16" id="KW-1185">Reference proteome</keyword>
<evidence type="ECO:0000256" key="2">
    <source>
        <dbReference type="ARBA" id="ARBA00004496"/>
    </source>
</evidence>
<dbReference type="STRING" id="2018661.A0A2A2K799"/>
<name>A0A2A2K799_9BILA</name>
<comment type="similarity">
    <text evidence="9">Belongs to the glycosyltransferase 8 family. Glycogenin subfamily.</text>
</comment>
<comment type="cofactor">
    <cofactor evidence="1">
        <name>Mn(2+)</name>
        <dbReference type="ChEBI" id="CHEBI:29035"/>
    </cofactor>
</comment>
<dbReference type="GO" id="GO:0005737">
    <property type="term" value="C:cytoplasm"/>
    <property type="evidence" value="ECO:0007669"/>
    <property type="project" value="UniProtKB-SubCell"/>
</dbReference>
<feature type="compositionally biased region" description="Basic and acidic residues" evidence="14">
    <location>
        <begin position="343"/>
        <end position="355"/>
    </location>
</feature>
<feature type="region of interest" description="Disordered" evidence="14">
    <location>
        <begin position="298"/>
        <end position="380"/>
    </location>
</feature>
<dbReference type="FunFam" id="3.90.550.10:FF:000092">
    <property type="entry name" value="Glycogenin 2"/>
    <property type="match status" value="1"/>
</dbReference>
<organism evidence="15 16">
    <name type="scientific">Diploscapter pachys</name>
    <dbReference type="NCBI Taxonomy" id="2018661"/>
    <lineage>
        <taxon>Eukaryota</taxon>
        <taxon>Metazoa</taxon>
        <taxon>Ecdysozoa</taxon>
        <taxon>Nematoda</taxon>
        <taxon>Chromadorea</taxon>
        <taxon>Rhabditida</taxon>
        <taxon>Rhabditina</taxon>
        <taxon>Rhabditomorpha</taxon>
        <taxon>Rhabditoidea</taxon>
        <taxon>Rhabditidae</taxon>
        <taxon>Diploscapter</taxon>
    </lineage>
</organism>
<keyword evidence="8" id="KW-0464">Manganese</keyword>
<keyword evidence="3" id="KW-0963">Cytoplasm</keyword>
<dbReference type="InterPro" id="IPR029044">
    <property type="entry name" value="Nucleotide-diphossugar_trans"/>
</dbReference>
<dbReference type="CDD" id="cd02537">
    <property type="entry name" value="GT8_Glycogenin"/>
    <property type="match status" value="1"/>
</dbReference>
<evidence type="ECO:0000256" key="10">
    <source>
        <dbReference type="ARBA" id="ARBA00038934"/>
    </source>
</evidence>
<protein>
    <recommendedName>
        <fullName evidence="10">glycogenin glucosyltransferase</fullName>
        <ecNumber evidence="10">2.4.1.186</ecNumber>
    </recommendedName>
</protein>
<feature type="compositionally biased region" description="Polar residues" evidence="14">
    <location>
        <begin position="330"/>
        <end position="339"/>
    </location>
</feature>
<evidence type="ECO:0000256" key="11">
    <source>
        <dbReference type="ARBA" id="ARBA00050886"/>
    </source>
</evidence>
<dbReference type="EC" id="2.4.1.186" evidence="10"/>
<dbReference type="InterPro" id="IPR002495">
    <property type="entry name" value="Glyco_trans_8"/>
</dbReference>
<keyword evidence="4" id="KW-0808">Transferase</keyword>
<evidence type="ECO:0000256" key="1">
    <source>
        <dbReference type="ARBA" id="ARBA00001936"/>
    </source>
</evidence>
<gene>
    <name evidence="15" type="ORF">WR25_26080</name>
</gene>
<evidence type="ECO:0000256" key="12">
    <source>
        <dbReference type="ARBA" id="ARBA00052293"/>
    </source>
</evidence>
<evidence type="ECO:0000313" key="16">
    <source>
        <dbReference type="Proteomes" id="UP000218231"/>
    </source>
</evidence>
<dbReference type="Gene3D" id="3.90.550.10">
    <property type="entry name" value="Spore Coat Polysaccharide Biosynthesis Protein SpsA, Chain A"/>
    <property type="match status" value="1"/>
</dbReference>
<dbReference type="SUPFAM" id="SSF53448">
    <property type="entry name" value="Nucleotide-diphospho-sugar transferases"/>
    <property type="match status" value="1"/>
</dbReference>
<evidence type="ECO:0000256" key="9">
    <source>
        <dbReference type="ARBA" id="ARBA00038162"/>
    </source>
</evidence>
<keyword evidence="7" id="KW-0325">Glycoprotein</keyword>
<dbReference type="GO" id="GO:0005978">
    <property type="term" value="P:glycogen biosynthetic process"/>
    <property type="evidence" value="ECO:0007669"/>
    <property type="project" value="UniProtKB-KW"/>
</dbReference>
<evidence type="ECO:0000256" key="6">
    <source>
        <dbReference type="ARBA" id="ARBA00023056"/>
    </source>
</evidence>
<dbReference type="OrthoDB" id="2014201at2759"/>
<evidence type="ECO:0000256" key="8">
    <source>
        <dbReference type="ARBA" id="ARBA00023211"/>
    </source>
</evidence>
<comment type="subcellular location">
    <subcellularLocation>
        <location evidence="2">Cytoplasm</location>
    </subcellularLocation>
</comment>
<evidence type="ECO:0000256" key="5">
    <source>
        <dbReference type="ARBA" id="ARBA00022723"/>
    </source>
</evidence>
<proteinExistence type="inferred from homology"/>
<accession>A0A2A2K799</accession>
<dbReference type="Proteomes" id="UP000218231">
    <property type="component" value="Unassembled WGS sequence"/>
</dbReference>
<dbReference type="InterPro" id="IPR050587">
    <property type="entry name" value="GNT1/Glycosyltrans_8"/>
</dbReference>
<evidence type="ECO:0000256" key="14">
    <source>
        <dbReference type="SAM" id="MobiDB-lite"/>
    </source>
</evidence>
<comment type="function">
    <text evidence="13">Self-glucosylating initiator of glycogen synthesis. It catalyzes the formation of a short alpha (1,4)-glucosyl chain covalently attached via a glucose 1-O-tyrosyl linkage to internal tyrosine residues and these chains act as primers for the elongation reaction catalyzed by glycogen synthase.</text>
</comment>
<sequence>MTEAWVTLATNDDYARGALVLAHSLRRVNTTRKLHVMITNQVSVRLRQELEAVFDAVSVVDVMDSNDPENLALISRPDLGCTFTKLNCWRLTQYTKCVFLDADTLVVQNADELFDRPDFSAAADIGWPDTFNSGVFVYAPSLETYHRLVEFAVEHGSFDGGDQGLLNEFYPDWRDLPSAHRLPFIYNMTAGAFYTYPAAYKRYGKDTKIVHFIGAQKPWHGSSAVHQGEHYHTWKAIYNAHVAHTCYVKVVACTEAPPIEGSRDVISAIPPHAQEVVLPAWQARQPVRHFEPARVGLLSDQIGTGPEPKREEKENEKQSGKITERKITTDSETVTSTLSGLEPKLEHRLKTDRPPVESSDVSSEERMRQWESGNPDYLGRDAFSNIQAALDRALQ</sequence>